<organism evidence="1 2">
    <name type="scientific">Dendrolimus kikuchii</name>
    <dbReference type="NCBI Taxonomy" id="765133"/>
    <lineage>
        <taxon>Eukaryota</taxon>
        <taxon>Metazoa</taxon>
        <taxon>Ecdysozoa</taxon>
        <taxon>Arthropoda</taxon>
        <taxon>Hexapoda</taxon>
        <taxon>Insecta</taxon>
        <taxon>Pterygota</taxon>
        <taxon>Neoptera</taxon>
        <taxon>Endopterygota</taxon>
        <taxon>Lepidoptera</taxon>
        <taxon>Glossata</taxon>
        <taxon>Ditrysia</taxon>
        <taxon>Bombycoidea</taxon>
        <taxon>Lasiocampidae</taxon>
        <taxon>Dendrolimus</taxon>
    </lineage>
</organism>
<comment type="caution">
    <text evidence="1">The sequence shown here is derived from an EMBL/GenBank/DDBJ whole genome shotgun (WGS) entry which is preliminary data.</text>
</comment>
<dbReference type="EMBL" id="CM034403">
    <property type="protein sequence ID" value="KAJ0174661.1"/>
    <property type="molecule type" value="Genomic_DNA"/>
</dbReference>
<protein>
    <submittedName>
        <fullName evidence="1">Uncharacterized protein</fullName>
    </submittedName>
</protein>
<accession>A0ACC1CSN1</accession>
<reference evidence="1 2" key="1">
    <citation type="journal article" date="2021" name="Front. Genet.">
        <title>Chromosome-Level Genome Assembly Reveals Significant Gene Expansion in the Toll and IMD Signaling Pathways of Dendrolimus kikuchii.</title>
        <authorList>
            <person name="Zhou J."/>
            <person name="Wu P."/>
            <person name="Xiong Z."/>
            <person name="Liu N."/>
            <person name="Zhao N."/>
            <person name="Ji M."/>
            <person name="Qiu Y."/>
            <person name="Yang B."/>
        </authorList>
    </citation>
    <scope>NUCLEOTIDE SEQUENCE [LARGE SCALE GENOMIC DNA]</scope>
    <source>
        <strain evidence="1">Ann1</strain>
    </source>
</reference>
<keyword evidence="2" id="KW-1185">Reference proteome</keyword>
<dbReference type="Proteomes" id="UP000824533">
    <property type="component" value="Linkage Group LG17"/>
</dbReference>
<evidence type="ECO:0000313" key="1">
    <source>
        <dbReference type="EMBL" id="KAJ0174661.1"/>
    </source>
</evidence>
<gene>
    <name evidence="1" type="ORF">K1T71_009769</name>
</gene>
<name>A0ACC1CSN1_9NEOP</name>
<proteinExistence type="predicted"/>
<evidence type="ECO:0000313" key="2">
    <source>
        <dbReference type="Proteomes" id="UP000824533"/>
    </source>
</evidence>
<sequence>MEEAAVCVKHEGKNIDIKQEKQENVDSFKYEFDSGSQDSSKSGSGGYQRWAPNLNGVRKSAFTPYKSMQCTALTNLQRGNTQARISELPQPDCSLHAKAGRGEITRDDVKLEQYVDITDEHGLTALHWAASYGQLNSCQDLVWCGANVNMRGPEGETALHLAAAGGHHEVVKFLLNEGADADIQDDSGSTALMYAAAADFPYTCNELLIRGADLTLTNDYDQDAYTLTTTNNCKLAQTAIENFLVGCLSKM</sequence>